<feature type="region of interest" description="Disordered" evidence="1">
    <location>
        <begin position="1"/>
        <end position="135"/>
    </location>
</feature>
<sequence length="135" mass="14289">MVRATTGLDRTASNNRGWSWRLEAEGWGWGEARGEHQQPATKPGLRTGARAGVGQGAAKCPGAAQHRTSMPRTGAGTGDCPAPQAGHSKNWPTPTSKTPAETTKPRSGTPPRRDLRREPPGTGVSRRQQGVYSAP</sequence>
<evidence type="ECO:0000313" key="3">
    <source>
        <dbReference type="Proteomes" id="UP001066276"/>
    </source>
</evidence>
<dbReference type="EMBL" id="JANPWB010000009">
    <property type="protein sequence ID" value="KAJ1151728.1"/>
    <property type="molecule type" value="Genomic_DNA"/>
</dbReference>
<evidence type="ECO:0000313" key="2">
    <source>
        <dbReference type="EMBL" id="KAJ1151728.1"/>
    </source>
</evidence>
<protein>
    <submittedName>
        <fullName evidence="2">Uncharacterized protein</fullName>
    </submittedName>
</protein>
<name>A0AAV7RLI7_PLEWA</name>
<organism evidence="2 3">
    <name type="scientific">Pleurodeles waltl</name>
    <name type="common">Iberian ribbed newt</name>
    <dbReference type="NCBI Taxonomy" id="8319"/>
    <lineage>
        <taxon>Eukaryota</taxon>
        <taxon>Metazoa</taxon>
        <taxon>Chordata</taxon>
        <taxon>Craniata</taxon>
        <taxon>Vertebrata</taxon>
        <taxon>Euteleostomi</taxon>
        <taxon>Amphibia</taxon>
        <taxon>Batrachia</taxon>
        <taxon>Caudata</taxon>
        <taxon>Salamandroidea</taxon>
        <taxon>Salamandridae</taxon>
        <taxon>Pleurodelinae</taxon>
        <taxon>Pleurodeles</taxon>
    </lineage>
</organism>
<keyword evidence="3" id="KW-1185">Reference proteome</keyword>
<evidence type="ECO:0000256" key="1">
    <source>
        <dbReference type="SAM" id="MobiDB-lite"/>
    </source>
</evidence>
<dbReference type="Proteomes" id="UP001066276">
    <property type="component" value="Chromosome 5"/>
</dbReference>
<comment type="caution">
    <text evidence="2">The sequence shown here is derived from an EMBL/GenBank/DDBJ whole genome shotgun (WGS) entry which is preliminary data.</text>
</comment>
<gene>
    <name evidence="2" type="ORF">NDU88_004508</name>
</gene>
<reference evidence="2" key="1">
    <citation type="journal article" date="2022" name="bioRxiv">
        <title>Sequencing and chromosome-scale assembly of the giantPleurodeles waltlgenome.</title>
        <authorList>
            <person name="Brown T."/>
            <person name="Elewa A."/>
            <person name="Iarovenko S."/>
            <person name="Subramanian E."/>
            <person name="Araus A.J."/>
            <person name="Petzold A."/>
            <person name="Susuki M."/>
            <person name="Suzuki K.-i.T."/>
            <person name="Hayashi T."/>
            <person name="Toyoda A."/>
            <person name="Oliveira C."/>
            <person name="Osipova E."/>
            <person name="Leigh N.D."/>
            <person name="Simon A."/>
            <person name="Yun M.H."/>
        </authorList>
    </citation>
    <scope>NUCLEOTIDE SEQUENCE</scope>
    <source>
        <strain evidence="2">20211129_DDA</strain>
        <tissue evidence="2">Liver</tissue>
    </source>
</reference>
<feature type="compositionally biased region" description="Polar residues" evidence="1">
    <location>
        <begin position="90"/>
        <end position="101"/>
    </location>
</feature>
<accession>A0AAV7RLI7</accession>
<proteinExistence type="predicted"/>
<dbReference type="AlphaFoldDB" id="A0AAV7RLI7"/>
<feature type="compositionally biased region" description="Polar residues" evidence="1">
    <location>
        <begin position="125"/>
        <end position="135"/>
    </location>
</feature>